<dbReference type="AlphaFoldDB" id="A0A9W9YBR7"/>
<evidence type="ECO:0000313" key="3">
    <source>
        <dbReference type="EMBL" id="KAJ7331695.1"/>
    </source>
</evidence>
<feature type="domain" description="SMB" evidence="2">
    <location>
        <begin position="39"/>
        <end position="88"/>
    </location>
</feature>
<gene>
    <name evidence="3" type="ORF">OS493_019289</name>
</gene>
<proteinExistence type="predicted"/>
<dbReference type="Pfam" id="PF01033">
    <property type="entry name" value="Somatomedin_B"/>
    <property type="match status" value="1"/>
</dbReference>
<reference evidence="3" key="1">
    <citation type="submission" date="2023-01" db="EMBL/GenBank/DDBJ databases">
        <title>Genome assembly of the deep-sea coral Lophelia pertusa.</title>
        <authorList>
            <person name="Herrera S."/>
            <person name="Cordes E."/>
        </authorList>
    </citation>
    <scope>NUCLEOTIDE SEQUENCE</scope>
    <source>
        <strain evidence="3">USNM1676648</strain>
        <tissue evidence="3">Polyp</tissue>
    </source>
</reference>
<dbReference type="PANTHER" id="PTHR45902">
    <property type="entry name" value="LATROPHILIN RECEPTOR-LIKE PROTEIN A"/>
    <property type="match status" value="1"/>
</dbReference>
<name>A0A9W9YBR7_9CNID</name>
<dbReference type="InterPro" id="IPR053231">
    <property type="entry name" value="GPCR_LN-TM7"/>
</dbReference>
<evidence type="ECO:0000259" key="2">
    <source>
        <dbReference type="PROSITE" id="PS50958"/>
    </source>
</evidence>
<keyword evidence="4" id="KW-1185">Reference proteome</keyword>
<dbReference type="InterPro" id="IPR001212">
    <property type="entry name" value="Somatomedin_B_dom"/>
</dbReference>
<dbReference type="InterPro" id="IPR036024">
    <property type="entry name" value="Somatomedin_B-like_dom_sf"/>
</dbReference>
<evidence type="ECO:0000256" key="1">
    <source>
        <dbReference type="ARBA" id="ARBA00023157"/>
    </source>
</evidence>
<dbReference type="OrthoDB" id="98591at2759"/>
<dbReference type="EMBL" id="MU827788">
    <property type="protein sequence ID" value="KAJ7331695.1"/>
    <property type="molecule type" value="Genomic_DNA"/>
</dbReference>
<accession>A0A9W9YBR7</accession>
<evidence type="ECO:0000313" key="4">
    <source>
        <dbReference type="Proteomes" id="UP001163046"/>
    </source>
</evidence>
<dbReference type="PROSITE" id="PS50958">
    <property type="entry name" value="SMB_2"/>
    <property type="match status" value="1"/>
</dbReference>
<dbReference type="SUPFAM" id="SSF90188">
    <property type="entry name" value="Somatomedin B domain"/>
    <property type="match status" value="1"/>
</dbReference>
<dbReference type="PANTHER" id="PTHR45902:SF1">
    <property type="entry name" value="LATROPHILIN RECEPTOR-LIKE PROTEIN A"/>
    <property type="match status" value="1"/>
</dbReference>
<protein>
    <recommendedName>
        <fullName evidence="2">SMB domain-containing protein</fullName>
    </recommendedName>
</protein>
<dbReference type="PROSITE" id="PS00524">
    <property type="entry name" value="SMB_1"/>
    <property type="match status" value="1"/>
</dbReference>
<organism evidence="3 4">
    <name type="scientific">Desmophyllum pertusum</name>
    <dbReference type="NCBI Taxonomy" id="174260"/>
    <lineage>
        <taxon>Eukaryota</taxon>
        <taxon>Metazoa</taxon>
        <taxon>Cnidaria</taxon>
        <taxon>Anthozoa</taxon>
        <taxon>Hexacorallia</taxon>
        <taxon>Scleractinia</taxon>
        <taxon>Caryophylliina</taxon>
        <taxon>Caryophylliidae</taxon>
        <taxon>Desmophyllum</taxon>
    </lineage>
</organism>
<comment type="caution">
    <text evidence="3">The sequence shown here is derived from an EMBL/GenBank/DDBJ whole genome shotgun (WGS) entry which is preliminary data.</text>
</comment>
<dbReference type="Gene3D" id="4.10.410.20">
    <property type="match status" value="1"/>
</dbReference>
<sequence length="272" mass="30693">MSGNDMIIEYNGNNVSTIAVLQRLNITGNFRFGAFCPKDQHSCKSRCLHSVVDDQTERQNNLPCYCDRQCLDVGDCCYDFFSSCTQVQQHHDSQRGQWECVNMKHSGNHGNVMKTKCPQGIVEPELQPLCETMDDGDLLRGMPVVDEQTGVVYRNVFCARCNSIQTVSYWRMTADCGRIPTSALPQDNALLLAFIRENCTVRYKPTDGLKKYLKNCLAAESTCSSRQIVEKEPVLQELCSYYAFSVCGNTSRKNITVHYVMDMTSLNIIVDA</sequence>
<dbReference type="Proteomes" id="UP001163046">
    <property type="component" value="Unassembled WGS sequence"/>
</dbReference>
<dbReference type="SMART" id="SM00201">
    <property type="entry name" value="SO"/>
    <property type="match status" value="1"/>
</dbReference>
<keyword evidence="1" id="KW-1015">Disulfide bond</keyword>